<dbReference type="AlphaFoldDB" id="A0A2D3T1C5"/>
<reference evidence="2" key="1">
    <citation type="submission" date="2016-10" db="EMBL/GenBank/DDBJ databases">
        <authorList>
            <person name="Chevignon G."/>
        </authorList>
    </citation>
    <scope>NUCLEOTIDE SEQUENCE [LARGE SCALE GENOMIC DNA]</scope>
    <source>
        <strain evidence="2">A2C</strain>
    </source>
</reference>
<accession>A0A2D3T1C5</accession>
<reference evidence="2" key="2">
    <citation type="submission" date="2017-11" db="EMBL/GenBank/DDBJ databases">
        <title>PacBio sequencing of new strain of the secondary endosymbiont Candidatus Hamiltonella defensa.</title>
        <authorList>
            <person name="Strand M.R."/>
            <person name="Oliver K."/>
        </authorList>
    </citation>
    <scope>NUCLEOTIDE SEQUENCE [LARGE SCALE GENOMIC DNA]</scope>
    <source>
        <strain evidence="2">A2C</strain>
    </source>
</reference>
<evidence type="ECO:0000313" key="1">
    <source>
        <dbReference type="EMBL" id="ATW29596.1"/>
    </source>
</evidence>
<organism evidence="1 2">
    <name type="scientific">Candidatus Williamhamiltonella defendens</name>
    <dbReference type="NCBI Taxonomy" id="138072"/>
    <lineage>
        <taxon>Bacteria</taxon>
        <taxon>Pseudomonadati</taxon>
        <taxon>Pseudomonadota</taxon>
        <taxon>Gammaproteobacteria</taxon>
        <taxon>Enterobacterales</taxon>
        <taxon>Enterobacteriaceae</taxon>
        <taxon>aphid secondary symbionts</taxon>
        <taxon>Candidatus Williamhamiltonella</taxon>
    </lineage>
</organism>
<dbReference type="RefSeq" id="WP_100103127.1">
    <property type="nucleotide sequence ID" value="NZ_CAWNMT010000001.1"/>
</dbReference>
<name>A0A2D3T1C5_9ENTR</name>
<sequence length="135" mass="15148">MNAELDWAIASSASHLAIDAAQYGLGRYASRLAQKGMKVNFKLIRLGGPLLGGLSSVFDIRQVCQALVDSEYEYYQSHFDNDRDDKTDEDILITEPNRHHARLLGQFVDENGAPLTKFFDEESPKRPFPQGAGRF</sequence>
<gene>
    <name evidence="1" type="ORF">BJP41_03670</name>
</gene>
<evidence type="ECO:0000313" key="2">
    <source>
        <dbReference type="Proteomes" id="UP000230008"/>
    </source>
</evidence>
<dbReference type="Proteomes" id="UP000230008">
    <property type="component" value="Chromosome"/>
</dbReference>
<dbReference type="EMBL" id="CP017606">
    <property type="protein sequence ID" value="ATW29596.1"/>
    <property type="molecule type" value="Genomic_DNA"/>
</dbReference>
<protein>
    <submittedName>
        <fullName evidence="1">Uncharacterized protein</fullName>
    </submittedName>
</protein>
<proteinExistence type="predicted"/>